<evidence type="ECO:0000313" key="2">
    <source>
        <dbReference type="EMBL" id="KAF8683508.1"/>
    </source>
</evidence>
<protein>
    <submittedName>
        <fullName evidence="2">Uncharacterized protein</fullName>
    </submittedName>
</protein>
<proteinExistence type="predicted"/>
<reference evidence="2" key="1">
    <citation type="submission" date="2020-07" db="EMBL/GenBank/DDBJ databases">
        <title>Genome sequence and genetic diversity analysis of an under-domesticated orphan crop, white fonio (Digitaria exilis).</title>
        <authorList>
            <person name="Bennetzen J.L."/>
            <person name="Chen S."/>
            <person name="Ma X."/>
            <person name="Wang X."/>
            <person name="Yssel A.E.J."/>
            <person name="Chaluvadi S.R."/>
            <person name="Johnson M."/>
            <person name="Gangashetty P."/>
            <person name="Hamidou F."/>
            <person name="Sanogo M.D."/>
            <person name="Zwaenepoel A."/>
            <person name="Wallace J."/>
            <person name="Van De Peer Y."/>
            <person name="Van Deynze A."/>
        </authorList>
    </citation>
    <scope>NUCLEOTIDE SEQUENCE</scope>
    <source>
        <tissue evidence="2">Leaves</tissue>
    </source>
</reference>
<feature type="region of interest" description="Disordered" evidence="1">
    <location>
        <begin position="469"/>
        <end position="522"/>
    </location>
</feature>
<dbReference type="AlphaFoldDB" id="A0A835B1K2"/>
<organism evidence="2 3">
    <name type="scientific">Digitaria exilis</name>
    <dbReference type="NCBI Taxonomy" id="1010633"/>
    <lineage>
        <taxon>Eukaryota</taxon>
        <taxon>Viridiplantae</taxon>
        <taxon>Streptophyta</taxon>
        <taxon>Embryophyta</taxon>
        <taxon>Tracheophyta</taxon>
        <taxon>Spermatophyta</taxon>
        <taxon>Magnoliopsida</taxon>
        <taxon>Liliopsida</taxon>
        <taxon>Poales</taxon>
        <taxon>Poaceae</taxon>
        <taxon>PACMAD clade</taxon>
        <taxon>Panicoideae</taxon>
        <taxon>Panicodae</taxon>
        <taxon>Paniceae</taxon>
        <taxon>Anthephorinae</taxon>
        <taxon>Digitaria</taxon>
    </lineage>
</organism>
<evidence type="ECO:0000313" key="3">
    <source>
        <dbReference type="Proteomes" id="UP000636709"/>
    </source>
</evidence>
<keyword evidence="3" id="KW-1185">Reference proteome</keyword>
<comment type="caution">
    <text evidence="2">The sequence shown here is derived from an EMBL/GenBank/DDBJ whole genome shotgun (WGS) entry which is preliminary data.</text>
</comment>
<feature type="region of interest" description="Disordered" evidence="1">
    <location>
        <begin position="732"/>
        <end position="758"/>
    </location>
</feature>
<feature type="compositionally biased region" description="Basic and acidic residues" evidence="1">
    <location>
        <begin position="498"/>
        <end position="513"/>
    </location>
</feature>
<name>A0A835B1K2_9POAL</name>
<dbReference type="Proteomes" id="UP000636709">
    <property type="component" value="Unassembled WGS sequence"/>
</dbReference>
<accession>A0A835B1K2</accession>
<dbReference type="EMBL" id="JACEFO010002102">
    <property type="protein sequence ID" value="KAF8683508.1"/>
    <property type="molecule type" value="Genomic_DNA"/>
</dbReference>
<dbReference type="OrthoDB" id="1971821at2759"/>
<sequence length="758" mass="82702">MFSPLARPSLLLASPRGESNRSKSYNWLCSNARSHVTWAIPSDVRLGRVLVHVLRPWVAAALPVDPHGGVGGRQRRHVAERAPHGAVALEPRPEADLPHPVSPAHPSLRLRVRQLVPQRAAAGVAEPVQRTLAGLHVRVLQAQAALHLLQHRAPSGVHAEVLERAAEVGDVGAHALDAEHPAHHEGLEELELLAQWQHQWPQRGDVGLERVSGHGHELPCQRHADLSDLVLALVHAVEALVGGALVGAHRVEQPVLGAPGVGALVGQQRRGPAHTEDAVGEQHGAVVAEVPVEGDVLGAEDDGVRVWVRLEHVLGEVDGDQPGAAPHAAEVERLDVLTHLVVVDDHGRQRRSRVEEAAVDDQDAHVAARVDPRGREQRVQGPEHDRLGLHPRLRHVQPRRPRLDAGGKVRLVAERGAVGDLGLEIQGRLIEAPGALGHLEEPGLGDLVLVLRLVARELDEVHRAGALEVVDGEEEQRGAEPGDAGEQVDGVVDDVEADERVGRRGERRDAEHREHRRGAPAVADPELDVLELDVPGEVRELAADLDDDADGRRVAVGLVGAADCHLRGEALPLHDGGGRSLLHGRKRDRLANTTRWRGLERVGTRCRRLWRELEAGGGAGCVWLGHAGNSPEYIRRAHTTTGESGRPTCRETCGAVSSCRSSQIYRQLTPLRDSDPYAIHESEHERTGTVRSWLRSYTETAVTYSDRVQLRTTIRLRTCYCCRTAGTRHTRHGDRLGTHRSSERKRRKATCQGWARRG</sequence>
<gene>
    <name evidence="2" type="ORF">HU200_044421</name>
</gene>
<evidence type="ECO:0000256" key="1">
    <source>
        <dbReference type="SAM" id="MobiDB-lite"/>
    </source>
</evidence>